<evidence type="ECO:0000313" key="2">
    <source>
        <dbReference type="Proteomes" id="UP000634136"/>
    </source>
</evidence>
<proteinExistence type="predicted"/>
<accession>A0A834SQG2</accession>
<gene>
    <name evidence="1" type="ORF">G2W53_039727</name>
</gene>
<protein>
    <submittedName>
        <fullName evidence="1">Uncharacterized protein</fullName>
    </submittedName>
</protein>
<dbReference type="Proteomes" id="UP000634136">
    <property type="component" value="Unassembled WGS sequence"/>
</dbReference>
<dbReference type="EMBL" id="JAAIUW010000012">
    <property type="protein sequence ID" value="KAF7807566.1"/>
    <property type="molecule type" value="Genomic_DNA"/>
</dbReference>
<sequence>MGIQASVLHHVHATKESASTTILLYPNCHAIAKP</sequence>
<reference evidence="1" key="1">
    <citation type="submission" date="2020-09" db="EMBL/GenBank/DDBJ databases">
        <title>Genome-Enabled Discovery of Anthraquinone Biosynthesis in Senna tora.</title>
        <authorList>
            <person name="Kang S.-H."/>
            <person name="Pandey R.P."/>
            <person name="Lee C.-M."/>
            <person name="Sim J.-S."/>
            <person name="Jeong J.-T."/>
            <person name="Choi B.-S."/>
            <person name="Jung M."/>
            <person name="Ginzburg D."/>
            <person name="Zhao K."/>
            <person name="Won S.Y."/>
            <person name="Oh T.-J."/>
            <person name="Yu Y."/>
            <person name="Kim N.-H."/>
            <person name="Lee O.R."/>
            <person name="Lee T.-H."/>
            <person name="Bashyal P."/>
            <person name="Kim T.-S."/>
            <person name="Lee W.-H."/>
            <person name="Kawkins C."/>
            <person name="Kim C.-K."/>
            <person name="Kim J.S."/>
            <person name="Ahn B.O."/>
            <person name="Rhee S.Y."/>
            <person name="Sohng J.K."/>
        </authorList>
    </citation>
    <scope>NUCLEOTIDE SEQUENCE</scope>
    <source>
        <tissue evidence="1">Leaf</tissue>
    </source>
</reference>
<keyword evidence="2" id="KW-1185">Reference proteome</keyword>
<organism evidence="1 2">
    <name type="scientific">Senna tora</name>
    <dbReference type="NCBI Taxonomy" id="362788"/>
    <lineage>
        <taxon>Eukaryota</taxon>
        <taxon>Viridiplantae</taxon>
        <taxon>Streptophyta</taxon>
        <taxon>Embryophyta</taxon>
        <taxon>Tracheophyta</taxon>
        <taxon>Spermatophyta</taxon>
        <taxon>Magnoliopsida</taxon>
        <taxon>eudicotyledons</taxon>
        <taxon>Gunneridae</taxon>
        <taxon>Pentapetalae</taxon>
        <taxon>rosids</taxon>
        <taxon>fabids</taxon>
        <taxon>Fabales</taxon>
        <taxon>Fabaceae</taxon>
        <taxon>Caesalpinioideae</taxon>
        <taxon>Cassia clade</taxon>
        <taxon>Senna</taxon>
    </lineage>
</organism>
<comment type="caution">
    <text evidence="1">The sequence shown here is derived from an EMBL/GenBank/DDBJ whole genome shotgun (WGS) entry which is preliminary data.</text>
</comment>
<evidence type="ECO:0000313" key="1">
    <source>
        <dbReference type="EMBL" id="KAF7807566.1"/>
    </source>
</evidence>
<dbReference type="AlphaFoldDB" id="A0A834SQG2"/>
<name>A0A834SQG2_9FABA</name>